<dbReference type="Proteomes" id="UP001597453">
    <property type="component" value="Unassembled WGS sequence"/>
</dbReference>
<dbReference type="SUPFAM" id="SSF51905">
    <property type="entry name" value="FAD/NAD(P)-binding domain"/>
    <property type="match status" value="1"/>
</dbReference>
<dbReference type="PANTHER" id="PTHR43539">
    <property type="entry name" value="FLAVIN-BINDING MONOOXYGENASE-LIKE PROTEIN (AFU_ORTHOLOGUE AFUA_4G09220)"/>
    <property type="match status" value="1"/>
</dbReference>
<proteinExistence type="predicted"/>
<dbReference type="Gene3D" id="3.50.50.60">
    <property type="entry name" value="FAD/NAD(P)-binding domain"/>
    <property type="match status" value="1"/>
</dbReference>
<comment type="caution">
    <text evidence="2">The sequence shown here is derived from an EMBL/GenBank/DDBJ whole genome shotgun (WGS) entry which is preliminary data.</text>
</comment>
<dbReference type="PRINTS" id="PR00368">
    <property type="entry name" value="FADPNR"/>
</dbReference>
<protein>
    <submittedName>
        <fullName evidence="2">Flavin-containing monooxygenase</fullName>
        <ecNumber evidence="2">1.14.13.-</ecNumber>
    </submittedName>
</protein>
<evidence type="ECO:0000256" key="1">
    <source>
        <dbReference type="ARBA" id="ARBA00023002"/>
    </source>
</evidence>
<name>A0ABW5RJK2_9MICO</name>
<evidence type="ECO:0000313" key="3">
    <source>
        <dbReference type="Proteomes" id="UP001597453"/>
    </source>
</evidence>
<keyword evidence="1 2" id="KW-0560">Oxidoreductase</keyword>
<dbReference type="Pfam" id="PF13738">
    <property type="entry name" value="Pyr_redox_3"/>
    <property type="match status" value="1"/>
</dbReference>
<dbReference type="EC" id="1.14.13.-" evidence="2"/>
<dbReference type="RefSeq" id="WP_066057952.1">
    <property type="nucleotide sequence ID" value="NZ_JBHUNF010000004.1"/>
</dbReference>
<keyword evidence="3" id="KW-1185">Reference proteome</keyword>
<organism evidence="2 3">
    <name type="scientific">Gulosibacter bifidus</name>
    <dbReference type="NCBI Taxonomy" id="272239"/>
    <lineage>
        <taxon>Bacteria</taxon>
        <taxon>Bacillati</taxon>
        <taxon>Actinomycetota</taxon>
        <taxon>Actinomycetes</taxon>
        <taxon>Micrococcales</taxon>
        <taxon>Microbacteriaceae</taxon>
        <taxon>Gulosibacter</taxon>
    </lineage>
</organism>
<accession>A0ABW5RJK2</accession>
<dbReference type="InterPro" id="IPR050982">
    <property type="entry name" value="Auxin_biosynth/cation_transpt"/>
</dbReference>
<gene>
    <name evidence="2" type="ORF">ACFSUQ_08005</name>
</gene>
<dbReference type="InterPro" id="IPR036188">
    <property type="entry name" value="FAD/NAD-bd_sf"/>
</dbReference>
<dbReference type="GO" id="GO:0004497">
    <property type="term" value="F:monooxygenase activity"/>
    <property type="evidence" value="ECO:0007669"/>
    <property type="project" value="UniProtKB-KW"/>
</dbReference>
<dbReference type="PANTHER" id="PTHR43539:SF78">
    <property type="entry name" value="FLAVIN-CONTAINING MONOOXYGENASE"/>
    <property type="match status" value="1"/>
</dbReference>
<reference evidence="3" key="1">
    <citation type="journal article" date="2019" name="Int. J. Syst. Evol. Microbiol.">
        <title>The Global Catalogue of Microorganisms (GCM) 10K type strain sequencing project: providing services to taxonomists for standard genome sequencing and annotation.</title>
        <authorList>
            <consortium name="The Broad Institute Genomics Platform"/>
            <consortium name="The Broad Institute Genome Sequencing Center for Infectious Disease"/>
            <person name="Wu L."/>
            <person name="Ma J."/>
        </authorList>
    </citation>
    <scope>NUCLEOTIDE SEQUENCE [LARGE SCALE GENOMIC DNA]</scope>
    <source>
        <strain evidence="3">TISTR 1511</strain>
    </source>
</reference>
<keyword evidence="2" id="KW-0503">Monooxygenase</keyword>
<sequence>MLTTTQPIDIAVIGAGGSGLTAAYSLRALGLTPLKDFVVIDSHRGPGGYWQQGWEFLTLGRALKQGELIDLPGQDELGVSFHSLDQNQPARDAVPYAWRMYENAYDLFVAHGVRGTAVRTSRRNNLFRIEYNNRLSHTSGALTARVLINATTTWSRPFIPAYAGLGEFTGTTHHAYRLNTLDELAGKRVLVVGGGRVAVELLLQLERVGIDTLWSTRREPDFHELPKLSLAPRPRLTVGEVSDAKLRRVQRMASRGKYLPSDVSVRGIPVTREIFEARRRGLLHSLGAISRFTAHGVEFASGQREPVDAVIWATGGRHASRHLAPLKLRDPGSALKVDAAGWSRRNERVAFLGYSPGMHVADALNEAMNIGEDAIELLESDH</sequence>
<evidence type="ECO:0000313" key="2">
    <source>
        <dbReference type="EMBL" id="MFD2675235.1"/>
    </source>
</evidence>
<dbReference type="PRINTS" id="PR00411">
    <property type="entry name" value="PNDRDTASEI"/>
</dbReference>
<dbReference type="EMBL" id="JBHUNF010000004">
    <property type="protein sequence ID" value="MFD2675235.1"/>
    <property type="molecule type" value="Genomic_DNA"/>
</dbReference>